<dbReference type="EMBL" id="JARACI010001199">
    <property type="protein sequence ID" value="MDD9208189.1"/>
    <property type="molecule type" value="Genomic_DNA"/>
</dbReference>
<reference evidence="3" key="1">
    <citation type="submission" date="2023-02" db="EMBL/GenBank/DDBJ databases">
        <title>Georgenia sp.10Sc9-8, isolated from a soil sample collected from the Taklamakan desert.</title>
        <authorList>
            <person name="Liu S."/>
        </authorList>
    </citation>
    <scope>NUCLEOTIDE SEQUENCE</scope>
    <source>
        <strain evidence="3">10Sc9-8</strain>
    </source>
</reference>
<feature type="non-terminal residue" evidence="3">
    <location>
        <position position="1"/>
    </location>
</feature>
<proteinExistence type="predicted"/>
<protein>
    <submittedName>
        <fullName evidence="3">CbiX/SirB N-terminal domain-containing protein</fullName>
    </submittedName>
</protein>
<keyword evidence="2" id="KW-0456">Lyase</keyword>
<evidence type="ECO:0000256" key="2">
    <source>
        <dbReference type="ARBA" id="ARBA00023239"/>
    </source>
</evidence>
<keyword evidence="1" id="KW-0479">Metal-binding</keyword>
<comment type="caution">
    <text evidence="3">The sequence shown here is derived from an EMBL/GenBank/DDBJ whole genome shotgun (WGS) entry which is preliminary data.</text>
</comment>
<dbReference type="SUPFAM" id="SSF53800">
    <property type="entry name" value="Chelatase"/>
    <property type="match status" value="1"/>
</dbReference>
<keyword evidence="4" id="KW-1185">Reference proteome</keyword>
<accession>A0ABT5U1H6</accession>
<name>A0ABT5U1H6_9MICO</name>
<dbReference type="Pfam" id="PF01903">
    <property type="entry name" value="CbiX"/>
    <property type="match status" value="1"/>
</dbReference>
<sequence length="142" mass="15025">RDGAVVRPALGPDIRLAHQLARRLHEAGLGPDDAVVLGAAGSSDPRAVADCESMGRMLAGLLGREVRCGYLSAARPSLPDAVSQERQSGRRVVVATYLLAPGYFADRAADCGADVVTAPLLVPAQQPHEDMVELVVERYRQG</sequence>
<evidence type="ECO:0000313" key="3">
    <source>
        <dbReference type="EMBL" id="MDD9208189.1"/>
    </source>
</evidence>
<dbReference type="Proteomes" id="UP001165561">
    <property type="component" value="Unassembled WGS sequence"/>
</dbReference>
<gene>
    <name evidence="3" type="ORF">PU560_17215</name>
</gene>
<dbReference type="InterPro" id="IPR002762">
    <property type="entry name" value="CbiX-like"/>
</dbReference>
<evidence type="ECO:0000313" key="4">
    <source>
        <dbReference type="Proteomes" id="UP001165561"/>
    </source>
</evidence>
<evidence type="ECO:0000256" key="1">
    <source>
        <dbReference type="ARBA" id="ARBA00022723"/>
    </source>
</evidence>
<dbReference type="Gene3D" id="3.40.50.1400">
    <property type="match status" value="1"/>
</dbReference>
<organism evidence="3 4">
    <name type="scientific">Georgenia halotolerans</name>
    <dbReference type="NCBI Taxonomy" id="3028317"/>
    <lineage>
        <taxon>Bacteria</taxon>
        <taxon>Bacillati</taxon>
        <taxon>Actinomycetota</taxon>
        <taxon>Actinomycetes</taxon>
        <taxon>Micrococcales</taxon>
        <taxon>Bogoriellaceae</taxon>
        <taxon>Georgenia</taxon>
    </lineage>
</organism>